<accession>A0A542DET0</accession>
<dbReference type="Pfam" id="PF13424">
    <property type="entry name" value="TPR_12"/>
    <property type="match status" value="2"/>
</dbReference>
<dbReference type="PANTHER" id="PTHR45641">
    <property type="entry name" value="TETRATRICOPEPTIDE REPEAT PROTEIN (AFU_ORTHOLOGUE AFUA_6G03870)"/>
    <property type="match status" value="1"/>
</dbReference>
<dbReference type="Gene3D" id="1.25.40.10">
    <property type="entry name" value="Tetratricopeptide repeat domain"/>
    <property type="match status" value="2"/>
</dbReference>
<keyword evidence="1" id="KW-0677">Repeat</keyword>
<feature type="repeat" description="TPR" evidence="3">
    <location>
        <begin position="642"/>
        <end position="675"/>
    </location>
</feature>
<evidence type="ECO:0000313" key="5">
    <source>
        <dbReference type="Proteomes" id="UP000320876"/>
    </source>
</evidence>
<proteinExistence type="predicted"/>
<dbReference type="Gene3D" id="3.40.50.300">
    <property type="entry name" value="P-loop containing nucleotide triphosphate hydrolases"/>
    <property type="match status" value="1"/>
</dbReference>
<evidence type="ECO:0000313" key="4">
    <source>
        <dbReference type="EMBL" id="TQJ01583.1"/>
    </source>
</evidence>
<keyword evidence="5" id="KW-1185">Reference proteome</keyword>
<sequence length="741" mass="79279">MVNPSSVNKVDAQVGGNVVQAGYVHTINATAAVPTALAGLPADEGFTGRVGELAALAAAMATDGASVTAIAGPPGVGKSALAVRAARLALDAGEFPGGVLFVNVHGYDQARRIEAHAALGALLRALGVLGEHIPYDQGAREILYRSALATAAQDGKRILVVADNCATTDQVLPLQPGTAHRLLVTSRHSLPIPAARRIALGILPPAEAVTVLDDAVRTANPADDRVAAGATAAAELASLCGYLPLALRISAHMLADQPDIPIAELAEVLASSPIRGLEFGDSVAVRIAFDTSYARLPVDEARLFRLMSLHAGPHIGLDAASNLVGEPPTVTRRLLDGLRRAHLIEPAGSGRYQWHDLLRLYAAERCAQEDTADESTAAVKRVIIGYLAGAVSANTVVDPTIETPSAAPFADVAAALSWFDLERPNLVAAVAQAADTSHHQHVVDLARALFSYLNLNKFWSETLTVNERAVAAARQLGDREEEAYALVRLGVTYRSLRRYDDSLTSLRSTLAIQEATGDTHGRGSTMNALGTTYRDMGRFNEAEQWLDTALDLCRQTGNWFGEATALNTLATIRRRQGHSASAIKLLRRALAIKREVGDRYGEAMTLNTLASAYHNARRSEAEEHYLQALAIKRETGDRHGEAISLNGLGRLYREAGRYDEALSCLTEALQVRRSTGDMFGEAITLEELGTTYRDLGRIDDAMHHYQLALAEYEQNSSPRSVTRVADRLARLASTAGQPGRR</sequence>
<dbReference type="InterPro" id="IPR027417">
    <property type="entry name" value="P-loop_NTPase"/>
</dbReference>
<dbReference type="Proteomes" id="UP000320876">
    <property type="component" value="Unassembled WGS sequence"/>
</dbReference>
<dbReference type="EMBL" id="VFML01000001">
    <property type="protein sequence ID" value="TQJ01583.1"/>
    <property type="molecule type" value="Genomic_DNA"/>
</dbReference>
<evidence type="ECO:0000256" key="2">
    <source>
        <dbReference type="ARBA" id="ARBA00022803"/>
    </source>
</evidence>
<dbReference type="Pfam" id="PF13374">
    <property type="entry name" value="TPR_10"/>
    <property type="match status" value="2"/>
</dbReference>
<organism evidence="4 5">
    <name type="scientific">Amycolatopsis cihanbeyliensis</name>
    <dbReference type="NCBI Taxonomy" id="1128664"/>
    <lineage>
        <taxon>Bacteria</taxon>
        <taxon>Bacillati</taxon>
        <taxon>Actinomycetota</taxon>
        <taxon>Actinomycetes</taxon>
        <taxon>Pseudonocardiales</taxon>
        <taxon>Pseudonocardiaceae</taxon>
        <taxon>Amycolatopsis</taxon>
    </lineage>
</organism>
<dbReference type="InterPro" id="IPR011990">
    <property type="entry name" value="TPR-like_helical_dom_sf"/>
</dbReference>
<protein>
    <submittedName>
        <fullName evidence="4">Tetratricopeptide repeat protein</fullName>
    </submittedName>
</protein>
<keyword evidence="2 3" id="KW-0802">TPR repeat</keyword>
<dbReference type="SUPFAM" id="SSF52540">
    <property type="entry name" value="P-loop containing nucleoside triphosphate hydrolases"/>
    <property type="match status" value="1"/>
</dbReference>
<name>A0A542DET0_AMYCI</name>
<gene>
    <name evidence="4" type="ORF">FB471_1275</name>
</gene>
<dbReference type="PRINTS" id="PR00364">
    <property type="entry name" value="DISEASERSIST"/>
</dbReference>
<comment type="caution">
    <text evidence="4">The sequence shown here is derived from an EMBL/GenBank/DDBJ whole genome shotgun (WGS) entry which is preliminary data.</text>
</comment>
<dbReference type="PROSITE" id="PS50005">
    <property type="entry name" value="TPR"/>
    <property type="match status" value="2"/>
</dbReference>
<dbReference type="PANTHER" id="PTHR45641:SF19">
    <property type="entry name" value="NEPHROCYSTIN-3"/>
    <property type="match status" value="1"/>
</dbReference>
<dbReference type="SMART" id="SM00028">
    <property type="entry name" value="TPR"/>
    <property type="match status" value="6"/>
</dbReference>
<dbReference type="AlphaFoldDB" id="A0A542DET0"/>
<evidence type="ECO:0000256" key="3">
    <source>
        <dbReference type="PROSITE-ProRule" id="PRU00339"/>
    </source>
</evidence>
<reference evidence="4 5" key="1">
    <citation type="submission" date="2019-06" db="EMBL/GenBank/DDBJ databases">
        <title>Sequencing the genomes of 1000 actinobacteria strains.</title>
        <authorList>
            <person name="Klenk H.-P."/>
        </authorList>
    </citation>
    <scope>NUCLEOTIDE SEQUENCE [LARGE SCALE GENOMIC DNA]</scope>
    <source>
        <strain evidence="4 5">DSM 45679</strain>
    </source>
</reference>
<feature type="repeat" description="TPR" evidence="3">
    <location>
        <begin position="682"/>
        <end position="715"/>
    </location>
</feature>
<evidence type="ECO:0000256" key="1">
    <source>
        <dbReference type="ARBA" id="ARBA00022737"/>
    </source>
</evidence>
<dbReference type="SUPFAM" id="SSF48452">
    <property type="entry name" value="TPR-like"/>
    <property type="match status" value="3"/>
</dbReference>
<dbReference type="InterPro" id="IPR019734">
    <property type="entry name" value="TPR_rpt"/>
</dbReference>